<organism evidence="3">
    <name type="scientific">Magnetococcus massalia (strain MO-1)</name>
    <dbReference type="NCBI Taxonomy" id="451514"/>
    <lineage>
        <taxon>Bacteria</taxon>
        <taxon>Pseudomonadati</taxon>
        <taxon>Pseudomonadota</taxon>
        <taxon>Magnetococcia</taxon>
        <taxon>Magnetococcales</taxon>
        <taxon>Magnetococcaceae</taxon>
        <taxon>Magnetococcus</taxon>
    </lineage>
</organism>
<evidence type="ECO:0000259" key="2">
    <source>
        <dbReference type="PROSITE" id="PS50943"/>
    </source>
</evidence>
<name>A0A1S7LMB9_MAGMO</name>
<dbReference type="SMART" id="SM00530">
    <property type="entry name" value="HTH_XRE"/>
    <property type="match status" value="1"/>
</dbReference>
<dbReference type="Gene3D" id="1.10.260.40">
    <property type="entry name" value="lambda repressor-like DNA-binding domains"/>
    <property type="match status" value="1"/>
</dbReference>
<dbReference type="PROSITE" id="PS50943">
    <property type="entry name" value="HTH_CROC1"/>
    <property type="match status" value="1"/>
</dbReference>
<dbReference type="SUPFAM" id="SSF47413">
    <property type="entry name" value="lambda repressor-like DNA-binding domains"/>
    <property type="match status" value="1"/>
</dbReference>
<dbReference type="InterPro" id="IPR010982">
    <property type="entry name" value="Lambda_DNA-bd_dom_sf"/>
</dbReference>
<feature type="compositionally biased region" description="Basic and acidic residues" evidence="1">
    <location>
        <begin position="27"/>
        <end position="40"/>
    </location>
</feature>
<dbReference type="Pfam" id="PF01381">
    <property type="entry name" value="HTH_3"/>
    <property type="match status" value="1"/>
</dbReference>
<feature type="region of interest" description="Disordered" evidence="1">
    <location>
        <begin position="19"/>
        <end position="40"/>
    </location>
</feature>
<proteinExistence type="predicted"/>
<sequence length="63" mass="7361">MTPEEWKAWRKRRSWTQKQAAQALGIHPDHVSKLERGDKKPSETLRLLAQCLDREGECTRSES</sequence>
<evidence type="ECO:0000256" key="1">
    <source>
        <dbReference type="SAM" id="MobiDB-lite"/>
    </source>
</evidence>
<dbReference type="AlphaFoldDB" id="A0A1S7LMB9"/>
<accession>A0A1S7LMB9</accession>
<dbReference type="InterPro" id="IPR001387">
    <property type="entry name" value="Cro/C1-type_HTH"/>
</dbReference>
<evidence type="ECO:0000313" key="3">
    <source>
        <dbReference type="EMBL" id="CRH07563.1"/>
    </source>
</evidence>
<keyword evidence="3" id="KW-0238">DNA-binding</keyword>
<gene>
    <name evidence="3" type="ORF">MAGMO_3426</name>
</gene>
<dbReference type="CDD" id="cd00093">
    <property type="entry name" value="HTH_XRE"/>
    <property type="match status" value="1"/>
</dbReference>
<protein>
    <submittedName>
        <fullName evidence="3">Putative DNA-binding transcriptional regulator</fullName>
    </submittedName>
</protein>
<feature type="domain" description="HTH cro/C1-type" evidence="2">
    <location>
        <begin position="7"/>
        <end position="58"/>
    </location>
</feature>
<dbReference type="EMBL" id="LO017727">
    <property type="protein sequence ID" value="CRH07563.1"/>
    <property type="molecule type" value="Genomic_DNA"/>
</dbReference>
<dbReference type="GO" id="GO:0003677">
    <property type="term" value="F:DNA binding"/>
    <property type="evidence" value="ECO:0007669"/>
    <property type="project" value="UniProtKB-KW"/>
</dbReference>
<reference evidence="3" key="1">
    <citation type="submission" date="2015-04" db="EMBL/GenBank/DDBJ databases">
        <authorList>
            <person name="Syromyatnikov M.Y."/>
            <person name="Popov V.N."/>
        </authorList>
    </citation>
    <scope>NUCLEOTIDE SEQUENCE</scope>
    <source>
        <strain evidence="3">MO-1</strain>
    </source>
</reference>